<accession>A0A161SM02</accession>
<evidence type="ECO:0000259" key="4">
    <source>
        <dbReference type="Pfam" id="PF13458"/>
    </source>
</evidence>
<dbReference type="EMBL" id="LQNT01000009">
    <property type="protein sequence ID" value="KZE38823.1"/>
    <property type="molecule type" value="Genomic_DNA"/>
</dbReference>
<evidence type="ECO:0000256" key="2">
    <source>
        <dbReference type="ARBA" id="ARBA00022729"/>
    </source>
</evidence>
<dbReference type="PANTHER" id="PTHR30483">
    <property type="entry name" value="LEUCINE-SPECIFIC-BINDING PROTEIN"/>
    <property type="match status" value="1"/>
</dbReference>
<dbReference type="RefSeq" id="WP_063180733.1">
    <property type="nucleotide sequence ID" value="NZ_LQNT01000009.1"/>
</dbReference>
<feature type="signal peptide" evidence="3">
    <location>
        <begin position="1"/>
        <end position="23"/>
    </location>
</feature>
<dbReference type="InterPro" id="IPR028082">
    <property type="entry name" value="Peripla_BP_I"/>
</dbReference>
<dbReference type="PANTHER" id="PTHR30483:SF6">
    <property type="entry name" value="PERIPLASMIC BINDING PROTEIN OF ABC TRANSPORTER FOR NATURAL AMINO ACIDS"/>
    <property type="match status" value="1"/>
</dbReference>
<dbReference type="AlphaFoldDB" id="A0A161SM02"/>
<keyword evidence="2 3" id="KW-0732">Signal</keyword>
<sequence>MKKVLGLSLALLLLAAGCSNGNASEGEDGAVKIGALHPLSGGLANEGQEMRDAIRLAVEEVNAAGGIQSLDGAKVELIEADSEGIAEKGVSETQRLDREGVAGVVGAYTSGVTLPATQEAEKARIPFVVDIASADEVTERNFKYTFRLQPSSTAMAENFLDYIDFLNSELDEPIQTIALVHEDSVFGSSIAKIIKEQAPSKNLDVTTVLPHAASAADLSSTINKLKSSKPDAIIATTYLRDGTLLTEGLKEAGVTPKALIGVANGAFSNAKFITEETDLNQYVLDVNYSINTNSDLAKAAQDAYSEKFNKNLGPNGAYSYMATKVLIDAIERAGSTDREEIRKALAETKMEEHILPQGTIEFNEKGQNVNAQAVLNQIMDGESHIVYPEEYKSADFAVPAQ</sequence>
<dbReference type="SUPFAM" id="SSF53822">
    <property type="entry name" value="Periplasmic binding protein-like I"/>
    <property type="match status" value="1"/>
</dbReference>
<dbReference type="PROSITE" id="PS51257">
    <property type="entry name" value="PROKAR_LIPOPROTEIN"/>
    <property type="match status" value="1"/>
</dbReference>
<name>A0A161SM02_9BACL</name>
<evidence type="ECO:0000256" key="3">
    <source>
        <dbReference type="SAM" id="SignalP"/>
    </source>
</evidence>
<evidence type="ECO:0000313" key="5">
    <source>
        <dbReference type="EMBL" id="KZE38823.1"/>
    </source>
</evidence>
<dbReference type="CDD" id="cd06340">
    <property type="entry name" value="PBP1_ABC_ligand_binding-like"/>
    <property type="match status" value="1"/>
</dbReference>
<feature type="domain" description="Leucine-binding protein" evidence="4">
    <location>
        <begin position="31"/>
        <end position="377"/>
    </location>
</feature>
<dbReference type="InterPro" id="IPR028081">
    <property type="entry name" value="Leu-bd"/>
</dbReference>
<reference evidence="5 6" key="1">
    <citation type="submission" date="2016-01" db="EMBL/GenBank/DDBJ databases">
        <title>Whole genome sequencing of Bhargavaea cecembensis T14.</title>
        <authorList>
            <person name="Hong K.W."/>
        </authorList>
    </citation>
    <scope>NUCLEOTIDE SEQUENCE [LARGE SCALE GENOMIC DNA]</scope>
    <source>
        <strain evidence="5 6">T14</strain>
    </source>
</reference>
<gene>
    <name evidence="5" type="ORF">AV656_07935</name>
</gene>
<dbReference type="OrthoDB" id="9783240at2"/>
<dbReference type="Gene3D" id="3.40.50.2300">
    <property type="match status" value="2"/>
</dbReference>
<dbReference type="Pfam" id="PF13458">
    <property type="entry name" value="Peripla_BP_6"/>
    <property type="match status" value="1"/>
</dbReference>
<protein>
    <recommendedName>
        <fullName evidence="4">Leucine-binding protein domain-containing protein</fullName>
    </recommendedName>
</protein>
<comment type="similarity">
    <text evidence="1">Belongs to the leucine-binding protein family.</text>
</comment>
<dbReference type="Proteomes" id="UP000076490">
    <property type="component" value="Unassembled WGS sequence"/>
</dbReference>
<feature type="chain" id="PRO_5007826528" description="Leucine-binding protein domain-containing protein" evidence="3">
    <location>
        <begin position="24"/>
        <end position="401"/>
    </location>
</feature>
<comment type="caution">
    <text evidence="5">The sequence shown here is derived from an EMBL/GenBank/DDBJ whole genome shotgun (WGS) entry which is preliminary data.</text>
</comment>
<dbReference type="InterPro" id="IPR051010">
    <property type="entry name" value="BCAA_transport"/>
</dbReference>
<proteinExistence type="inferred from homology"/>
<evidence type="ECO:0000313" key="6">
    <source>
        <dbReference type="Proteomes" id="UP000076490"/>
    </source>
</evidence>
<evidence type="ECO:0000256" key="1">
    <source>
        <dbReference type="ARBA" id="ARBA00010062"/>
    </source>
</evidence>
<organism evidence="5 6">
    <name type="scientific">Bhargavaea cecembensis</name>
    <dbReference type="NCBI Taxonomy" id="394098"/>
    <lineage>
        <taxon>Bacteria</taxon>
        <taxon>Bacillati</taxon>
        <taxon>Bacillota</taxon>
        <taxon>Bacilli</taxon>
        <taxon>Bacillales</taxon>
        <taxon>Caryophanaceae</taxon>
        <taxon>Bhargavaea</taxon>
    </lineage>
</organism>